<dbReference type="GO" id="GO:0004252">
    <property type="term" value="F:serine-type endopeptidase activity"/>
    <property type="evidence" value="ECO:0007669"/>
    <property type="project" value="UniProtKB-UniRule"/>
</dbReference>
<comment type="similarity">
    <text evidence="1 5">Belongs to the peptidase S8 family.</text>
</comment>
<dbReference type="InterPro" id="IPR008969">
    <property type="entry name" value="CarboxyPept-like_regulatory"/>
</dbReference>
<evidence type="ECO:0000313" key="10">
    <source>
        <dbReference type="EMBL" id="TDD41672.1"/>
    </source>
</evidence>
<feature type="active site" description="Charge relay system" evidence="5">
    <location>
        <position position="203"/>
    </location>
</feature>
<feature type="region of interest" description="Disordered" evidence="6">
    <location>
        <begin position="572"/>
        <end position="596"/>
    </location>
</feature>
<keyword evidence="2 5" id="KW-0645">Protease</keyword>
<dbReference type="SUPFAM" id="SSF49464">
    <property type="entry name" value="Carboxypeptidase regulatory domain-like"/>
    <property type="match status" value="2"/>
</dbReference>
<evidence type="ECO:0000256" key="2">
    <source>
        <dbReference type="ARBA" id="ARBA00022670"/>
    </source>
</evidence>
<dbReference type="Pfam" id="PF00082">
    <property type="entry name" value="Peptidase_S8"/>
    <property type="match status" value="1"/>
</dbReference>
<evidence type="ECO:0000256" key="7">
    <source>
        <dbReference type="SAM" id="SignalP"/>
    </source>
</evidence>
<feature type="domain" description="Peptidase S8/S53" evidence="8">
    <location>
        <begin position="194"/>
        <end position="457"/>
    </location>
</feature>
<dbReference type="InterPro" id="IPR000209">
    <property type="entry name" value="Peptidase_S8/S53_dom"/>
</dbReference>
<proteinExistence type="inferred from homology"/>
<dbReference type="InterPro" id="IPR015500">
    <property type="entry name" value="Peptidase_S8_subtilisin-rel"/>
</dbReference>
<evidence type="ECO:0000259" key="8">
    <source>
        <dbReference type="Pfam" id="PF00082"/>
    </source>
</evidence>
<dbReference type="PRINTS" id="PR00723">
    <property type="entry name" value="SUBTILISIN"/>
</dbReference>
<dbReference type="Proteomes" id="UP000295302">
    <property type="component" value="Unassembled WGS sequence"/>
</dbReference>
<feature type="region of interest" description="Disordered" evidence="6">
    <location>
        <begin position="1"/>
        <end position="21"/>
    </location>
</feature>
<evidence type="ECO:0000256" key="3">
    <source>
        <dbReference type="ARBA" id="ARBA00022801"/>
    </source>
</evidence>
<dbReference type="GO" id="GO:0030246">
    <property type="term" value="F:carbohydrate binding"/>
    <property type="evidence" value="ECO:0007669"/>
    <property type="project" value="InterPro"/>
</dbReference>
<organism evidence="10 11">
    <name type="scientific">Nonomuraea terrae</name>
    <dbReference type="NCBI Taxonomy" id="2530383"/>
    <lineage>
        <taxon>Bacteria</taxon>
        <taxon>Bacillati</taxon>
        <taxon>Actinomycetota</taxon>
        <taxon>Actinomycetes</taxon>
        <taxon>Streptosporangiales</taxon>
        <taxon>Streptosporangiaceae</taxon>
        <taxon>Nonomuraea</taxon>
    </lineage>
</organism>
<dbReference type="InterPro" id="IPR013784">
    <property type="entry name" value="Carb-bd-like_fold"/>
</dbReference>
<evidence type="ECO:0000259" key="9">
    <source>
        <dbReference type="Pfam" id="PF19190"/>
    </source>
</evidence>
<feature type="active site" description="Charge relay system" evidence="5">
    <location>
        <position position="418"/>
    </location>
</feature>
<dbReference type="InterPro" id="IPR050131">
    <property type="entry name" value="Peptidase_S8_subtilisin-like"/>
</dbReference>
<sequence>MLGGGLTRSHKPPHGDRVSLSHPRRWLLAGTVLALLATQTPAFAQDPPDSGKIDRTVAAELSADDKATFWVRLKDEADLRAARTATTKADKGRQVYRLKTGTAAASQARLRKLLKSAGAEFTPYWIVNTIRVTGDAGLAAEIAELPEVAEITPGRTAGLPEPKPGVARAEAGSVEWNVDRVNAPKVWDELGDHGEGVVIASLDTGVQWDHPALKASYRGTLPDGTADHAYNWYDATGSCPGDAPCDDRGHGTHTMGTMAGADGIGVAPGAEWITAKACGTTGCPDYALLAAGQWILAPTDLENQNPRPDLAPDIVNNSWGGTGLDLWYKEIVEAWAAAGIFPAFSNGNEGPACGTTGSPGGYTASYSAGAFDVNGRIMPESSRGPGEDGELKPNIAAPGVDVRSALPGDAYGVKSGTSMAGPHVAATVALMWSASPALRHDVEATRALLDGTASDVDDTSCGGTAADNLVWGEGRLDAYAAVKATPAGELGTLTGTVISEDAPLAGATVSVSGPLSRTVPTGPDGTYTLPRLLSGEYRITVTKFGYDDATATATVTDDGTANADLTLTPQAMSPVSGTVSSSGAPEEGATVSVPGTPVTTVTDAAGHYALSLPHREYDLKVTPASRCANAATTPITVTGTMTEDVELPANADAFGHTCRSGTEAYAEATEKQALTGDDEFQTVELPFAFPFYGRTYTSGMLSTNGFLAFGEKWSYPNNSPLPAAGAPNAGIYPYWDDLALDDRGGLYTATLGSAPNRTFVIEWRNARFYNADEWFSFEALLGEDGSIGFRYRGIASSRAAGESATIGIENADGTDALQYSSGVAAVADGQSLAFTARRHGLVTGTVTDAGDGEPVAGATVEVGGASFTTGADGTFLGQVPAGEQRLEVSAANYGTLARKVTVQAGGRTVLDAALTTGLVTAATDRLTLVVPASATRTRKLRLANAGAAAAYTIEVDPEQSGWLSVSPASGEIGAGGSATLEITASSEGMEPGSVRTGVLMVRSASGRNPAFPVTVSVVVPGH</sequence>
<feature type="active site" description="Charge relay system" evidence="5">
    <location>
        <position position="250"/>
    </location>
</feature>
<dbReference type="PROSITE" id="PS51892">
    <property type="entry name" value="SUBTILASE"/>
    <property type="match status" value="1"/>
</dbReference>
<comment type="caution">
    <text evidence="10">The sequence shown here is derived from an EMBL/GenBank/DDBJ whole genome shotgun (WGS) entry which is preliminary data.</text>
</comment>
<keyword evidence="7" id="KW-0732">Signal</keyword>
<dbReference type="InterPro" id="IPR023828">
    <property type="entry name" value="Peptidase_S8_Ser-AS"/>
</dbReference>
<evidence type="ECO:0000256" key="4">
    <source>
        <dbReference type="ARBA" id="ARBA00022825"/>
    </source>
</evidence>
<dbReference type="GO" id="GO:0006508">
    <property type="term" value="P:proteolysis"/>
    <property type="evidence" value="ECO:0007669"/>
    <property type="project" value="UniProtKB-KW"/>
</dbReference>
<dbReference type="EMBL" id="SMKQ01000139">
    <property type="protein sequence ID" value="TDD41672.1"/>
    <property type="molecule type" value="Genomic_DNA"/>
</dbReference>
<keyword evidence="3 5" id="KW-0378">Hydrolase</keyword>
<dbReference type="SUPFAM" id="SSF52743">
    <property type="entry name" value="Subtilisin-like"/>
    <property type="match status" value="1"/>
</dbReference>
<dbReference type="PROSITE" id="PS00138">
    <property type="entry name" value="SUBTILASE_SER"/>
    <property type="match status" value="1"/>
</dbReference>
<dbReference type="InterPro" id="IPR036852">
    <property type="entry name" value="Peptidase_S8/S53_dom_sf"/>
</dbReference>
<dbReference type="AlphaFoldDB" id="A0A4R4YEN2"/>
<dbReference type="Pfam" id="PF19190">
    <property type="entry name" value="BACON_2"/>
    <property type="match status" value="1"/>
</dbReference>
<accession>A0A4R4YEN2</accession>
<dbReference type="OrthoDB" id="9813435at2"/>
<evidence type="ECO:0000256" key="1">
    <source>
        <dbReference type="ARBA" id="ARBA00011073"/>
    </source>
</evidence>
<dbReference type="InterPro" id="IPR024361">
    <property type="entry name" value="BACON"/>
</dbReference>
<name>A0A4R4YEN2_9ACTN</name>
<dbReference type="Pfam" id="PF13620">
    <property type="entry name" value="CarboxypepD_reg"/>
    <property type="match status" value="3"/>
</dbReference>
<feature type="chain" id="PRO_5020292508" evidence="7">
    <location>
        <begin position="45"/>
        <end position="1022"/>
    </location>
</feature>
<protein>
    <submittedName>
        <fullName evidence="10">Peptidase</fullName>
    </submittedName>
</protein>
<keyword evidence="4 5" id="KW-0720">Serine protease</keyword>
<evidence type="ECO:0000256" key="6">
    <source>
        <dbReference type="SAM" id="MobiDB-lite"/>
    </source>
</evidence>
<reference evidence="10 11" key="1">
    <citation type="submission" date="2019-03" db="EMBL/GenBank/DDBJ databases">
        <title>Draft genome sequences of novel Actinobacteria.</title>
        <authorList>
            <person name="Sahin N."/>
            <person name="Ay H."/>
            <person name="Saygin H."/>
        </authorList>
    </citation>
    <scope>NUCLEOTIDE SEQUENCE [LARGE SCALE GENOMIC DNA]</scope>
    <source>
        <strain evidence="10 11">CH32</strain>
    </source>
</reference>
<dbReference type="PANTHER" id="PTHR43806:SF67">
    <property type="entry name" value="EGF-LIKE DOMAIN-CONTAINING PROTEIN"/>
    <property type="match status" value="1"/>
</dbReference>
<keyword evidence="11" id="KW-1185">Reference proteome</keyword>
<dbReference type="Gene3D" id="2.60.40.1120">
    <property type="entry name" value="Carboxypeptidase-like, regulatory domain"/>
    <property type="match status" value="3"/>
</dbReference>
<gene>
    <name evidence="10" type="ORF">E1286_32255</name>
</gene>
<dbReference type="Gene3D" id="3.40.50.200">
    <property type="entry name" value="Peptidase S8/S53 domain"/>
    <property type="match status" value="1"/>
</dbReference>
<feature type="signal peptide" evidence="7">
    <location>
        <begin position="1"/>
        <end position="44"/>
    </location>
</feature>
<dbReference type="SUPFAM" id="SSF49452">
    <property type="entry name" value="Starch-binding domain-like"/>
    <property type="match status" value="1"/>
</dbReference>
<dbReference type="PANTHER" id="PTHR43806">
    <property type="entry name" value="PEPTIDASE S8"/>
    <property type="match status" value="1"/>
</dbReference>
<evidence type="ECO:0000256" key="5">
    <source>
        <dbReference type="PROSITE-ProRule" id="PRU01240"/>
    </source>
</evidence>
<evidence type="ECO:0000313" key="11">
    <source>
        <dbReference type="Proteomes" id="UP000295302"/>
    </source>
</evidence>
<feature type="compositionally biased region" description="Polar residues" evidence="6">
    <location>
        <begin position="572"/>
        <end position="583"/>
    </location>
</feature>
<feature type="domain" description="BACON" evidence="9">
    <location>
        <begin position="935"/>
        <end position="996"/>
    </location>
</feature>